<evidence type="ECO:0000313" key="5">
    <source>
        <dbReference type="Proteomes" id="UP000075357"/>
    </source>
</evidence>
<feature type="transmembrane region" description="Helical" evidence="2">
    <location>
        <begin position="239"/>
        <end position="260"/>
    </location>
</feature>
<dbReference type="PANTHER" id="PTHR42736">
    <property type="entry name" value="PROTEIN-GLUTAMINE GAMMA-GLUTAMYLTRANSFERASE"/>
    <property type="match status" value="1"/>
</dbReference>
<feature type="transmembrane region" description="Helical" evidence="2">
    <location>
        <begin position="141"/>
        <end position="160"/>
    </location>
</feature>
<name>A0A150HIJ4_9MICO</name>
<organism evidence="4 5">
    <name type="scientific">Microbacterium laevaniformans</name>
    <dbReference type="NCBI Taxonomy" id="36807"/>
    <lineage>
        <taxon>Bacteria</taxon>
        <taxon>Bacillati</taxon>
        <taxon>Actinomycetota</taxon>
        <taxon>Actinomycetes</taxon>
        <taxon>Micrococcales</taxon>
        <taxon>Microbacteriaceae</taxon>
        <taxon>Microbacterium</taxon>
    </lineage>
</organism>
<sequence>MSARPRLPRRAPRPAAQAATIEPRVLALDLTAAALLLAVSIVGFAPTFDSPQYLVAGVGGLALGLALAWAGARWRLGVLSLTGATIGAYIVFGGALALPHTALLGVVPTLETLQQLALGTITSWKQLLTTVPPVAASDGHLVVPFILTLVGAVLTGSLALRARHGAWALLPALAVLVATILLGVAQPAAPLVQGIVFAVVATVWLALRRAWDHDRAAVRIESAEASDAGAVRSSRTRRLVAGGIVLAVASAAGIATAAVATPPRYILRDFIVPPFDITDYPSPLQSFRGYVRDDADKTLFTVTGLPKDGRVRLATMDAYDGIVYNVSDDGAGSSSAFTPIRSNMSPAATGTAATLRVEIGDLSGVWVPDVGAVRDFTFDGPRAPELARTTHFNDATGTAVAPAGLASGDAYTIDTVIPDLPSDTALADVPFAALKMPKQTGIPEKIADIASKATASADTPIERARALESYLHTQGFFSHGLGDDVVSLSGHGANRITSLFGGDQMVGDDEQYAVAMALMATQLGMPARVVMGWHADEKHPQDGPTLTATGGNLHAWVEIAFQGYGWVPFDPTPDEDNKPNDQSTKPKANPKPQVLQPPPPAQQPADLPPAIAENRDQDEEQAADLSWLGPVLLYGGLTLGILLLLAAPFIVMGVIKGVRRARRRNAERTADRISGGWDELVDSAVDLRAPVAIGATRAESALVVGSTFDDPRVTQLATRADVDVFGPGDPAPEDVDAFWREVDEIVGQMRGSTTVWQRLRARLSVRSLRRSGWSWHAVGHAVAGTGRAVVARVRRGIRPRGTESSDD</sequence>
<dbReference type="SUPFAM" id="SSF54001">
    <property type="entry name" value="Cysteine proteinases"/>
    <property type="match status" value="1"/>
</dbReference>
<evidence type="ECO:0000256" key="1">
    <source>
        <dbReference type="SAM" id="MobiDB-lite"/>
    </source>
</evidence>
<dbReference type="AlphaFoldDB" id="A0A150HIJ4"/>
<evidence type="ECO:0000259" key="3">
    <source>
        <dbReference type="SMART" id="SM00460"/>
    </source>
</evidence>
<dbReference type="InterPro" id="IPR021878">
    <property type="entry name" value="TgpA_N"/>
</dbReference>
<dbReference type="SMART" id="SM00460">
    <property type="entry name" value="TGc"/>
    <property type="match status" value="1"/>
</dbReference>
<accession>A0A150HIJ4</accession>
<keyword evidence="2" id="KW-0812">Transmembrane</keyword>
<dbReference type="Pfam" id="PF11992">
    <property type="entry name" value="TgpA_N"/>
    <property type="match status" value="1"/>
</dbReference>
<feature type="transmembrane region" description="Helical" evidence="2">
    <location>
        <begin position="167"/>
        <end position="185"/>
    </location>
</feature>
<feature type="transmembrane region" description="Helical" evidence="2">
    <location>
        <begin position="631"/>
        <end position="655"/>
    </location>
</feature>
<dbReference type="PATRIC" id="fig|36807.3.peg.100"/>
<keyword evidence="2" id="KW-1133">Transmembrane helix</keyword>
<dbReference type="EMBL" id="LRAD01000004">
    <property type="protein sequence ID" value="KXZ61891.1"/>
    <property type="molecule type" value="Genomic_DNA"/>
</dbReference>
<dbReference type="STRING" id="36807.Mlaev_00098"/>
<evidence type="ECO:0000256" key="2">
    <source>
        <dbReference type="SAM" id="Phobius"/>
    </source>
</evidence>
<protein>
    <submittedName>
        <fullName evidence="4">Transglutaminase-like superfamily protein</fullName>
    </submittedName>
</protein>
<evidence type="ECO:0000313" key="4">
    <source>
        <dbReference type="EMBL" id="KXZ61891.1"/>
    </source>
</evidence>
<feature type="transmembrane region" description="Helical" evidence="2">
    <location>
        <begin position="76"/>
        <end position="98"/>
    </location>
</feature>
<dbReference type="PANTHER" id="PTHR42736:SF1">
    <property type="entry name" value="PROTEIN-GLUTAMINE GAMMA-GLUTAMYLTRANSFERASE"/>
    <property type="match status" value="1"/>
</dbReference>
<dbReference type="Pfam" id="PF01841">
    <property type="entry name" value="Transglut_core"/>
    <property type="match status" value="1"/>
</dbReference>
<dbReference type="InterPro" id="IPR038765">
    <property type="entry name" value="Papain-like_cys_pep_sf"/>
</dbReference>
<feature type="transmembrane region" description="Helical" evidence="2">
    <location>
        <begin position="191"/>
        <end position="207"/>
    </location>
</feature>
<feature type="transmembrane region" description="Helical" evidence="2">
    <location>
        <begin position="25"/>
        <end position="45"/>
    </location>
</feature>
<dbReference type="RefSeq" id="WP_061681063.1">
    <property type="nucleotide sequence ID" value="NZ_LRAD01000004.1"/>
</dbReference>
<proteinExistence type="predicted"/>
<dbReference type="InterPro" id="IPR002931">
    <property type="entry name" value="Transglutaminase-like"/>
</dbReference>
<comment type="caution">
    <text evidence="4">The sequence shown here is derived from an EMBL/GenBank/DDBJ whole genome shotgun (WGS) entry which is preliminary data.</text>
</comment>
<feature type="domain" description="Transglutaminase-like" evidence="3">
    <location>
        <begin position="501"/>
        <end position="573"/>
    </location>
</feature>
<reference evidence="4 5" key="1">
    <citation type="submission" date="2016-01" db="EMBL/GenBank/DDBJ databases">
        <title>Draft genome sequences of Microbacterium laevaniformans LCDC 91-0039 and the type strain of Microbacterium hominis LCDC 84-209.</title>
        <authorList>
            <person name="Bernier A.-M."/>
            <person name="Bernard K."/>
        </authorList>
    </citation>
    <scope>NUCLEOTIDE SEQUENCE [LARGE SCALE GENOMIC DNA]</scope>
    <source>
        <strain evidence="4 5">LCDC 91-0039</strain>
    </source>
</reference>
<dbReference type="InterPro" id="IPR052901">
    <property type="entry name" value="Bact_TGase-like"/>
</dbReference>
<dbReference type="Proteomes" id="UP000075357">
    <property type="component" value="Unassembled WGS sequence"/>
</dbReference>
<keyword evidence="5" id="KW-1185">Reference proteome</keyword>
<keyword evidence="2" id="KW-0472">Membrane</keyword>
<feature type="transmembrane region" description="Helical" evidence="2">
    <location>
        <begin position="51"/>
        <end position="69"/>
    </location>
</feature>
<gene>
    <name evidence="4" type="ORF">Mlaev_00098</name>
</gene>
<dbReference type="Gene3D" id="3.10.620.30">
    <property type="match status" value="1"/>
</dbReference>
<feature type="region of interest" description="Disordered" evidence="1">
    <location>
        <begin position="568"/>
        <end position="609"/>
    </location>
</feature>